<accession>A0A1V4B2G7</accession>
<dbReference type="AlphaFoldDB" id="A0A1V4B2G7"/>
<evidence type="ECO:0000313" key="1">
    <source>
        <dbReference type="EMBL" id="STO59896.1"/>
    </source>
</evidence>
<dbReference type="InterPro" id="IPR029058">
    <property type="entry name" value="AB_hydrolase_fold"/>
</dbReference>
<sequence length="223" mass="25849">MQTKWINNQGENLVLYFAGWGSPTSAVEHLALSPNEDLLICYNYQNLQLEFDFSSYQQIHLVAWSMGVWVADQVMQDFPHLQLSSAVAINGTGKPCDDVFGIPQAIFVGTLQNLDEANLAKFQRRICGDKQLFTQYQQLDGQRSAVENHRELAFLYQQMQKQPQQKIQWTKAIIGQQDRIFPIENQNAYWQDYFAQQQDKIVQKSLPHYPFAAFSCWEELFSL</sequence>
<dbReference type="InterPro" id="IPR007398">
    <property type="entry name" value="BioG"/>
</dbReference>
<name>A0A1V4B2G7_9PAST</name>
<evidence type="ECO:0000313" key="2">
    <source>
        <dbReference type="Proteomes" id="UP000254329"/>
    </source>
</evidence>
<dbReference type="EMBL" id="UGHF01000001">
    <property type="protein sequence ID" value="STO59896.1"/>
    <property type="molecule type" value="Genomic_DNA"/>
</dbReference>
<dbReference type="SUPFAM" id="SSF53474">
    <property type="entry name" value="alpha/beta-Hydrolases"/>
    <property type="match status" value="1"/>
</dbReference>
<dbReference type="RefSeq" id="WP_078217969.1">
    <property type="nucleotide sequence ID" value="NZ_MUXZ01000008.1"/>
</dbReference>
<proteinExistence type="predicted"/>
<organism evidence="1 2">
    <name type="scientific">Canicola haemoglobinophilus</name>
    <dbReference type="NCBI Taxonomy" id="733"/>
    <lineage>
        <taxon>Bacteria</taxon>
        <taxon>Pseudomonadati</taxon>
        <taxon>Pseudomonadota</taxon>
        <taxon>Gammaproteobacteria</taxon>
        <taxon>Pasteurellales</taxon>
        <taxon>Pasteurellaceae</taxon>
        <taxon>Canicola</taxon>
    </lineage>
</organism>
<reference evidence="1 2" key="1">
    <citation type="submission" date="2018-06" db="EMBL/GenBank/DDBJ databases">
        <authorList>
            <consortium name="Pathogen Informatics"/>
            <person name="Doyle S."/>
        </authorList>
    </citation>
    <scope>NUCLEOTIDE SEQUENCE [LARGE SCALE GENOMIC DNA]</scope>
    <source>
        <strain evidence="1 2">NCTC1659</strain>
    </source>
</reference>
<keyword evidence="2" id="KW-1185">Reference proteome</keyword>
<dbReference type="Gene3D" id="3.40.50.1820">
    <property type="entry name" value="alpha/beta hydrolase"/>
    <property type="match status" value="1"/>
</dbReference>
<gene>
    <name evidence="1" type="primary">bioD_1</name>
    <name evidence="1" type="ORF">NCTC1659_01161</name>
</gene>
<protein>
    <submittedName>
        <fullName evidence="1">Dithiobiotin synthetase</fullName>
    </submittedName>
</protein>
<dbReference type="STRING" id="733.B0186_03275"/>
<dbReference type="Pfam" id="PF04301">
    <property type="entry name" value="BioG"/>
    <property type="match status" value="1"/>
</dbReference>
<dbReference type="Proteomes" id="UP000254329">
    <property type="component" value="Unassembled WGS sequence"/>
</dbReference>